<dbReference type="PROSITE" id="PS01117">
    <property type="entry name" value="HTH_MARR_1"/>
    <property type="match status" value="1"/>
</dbReference>
<dbReference type="GO" id="GO:0003700">
    <property type="term" value="F:DNA-binding transcription factor activity"/>
    <property type="evidence" value="ECO:0007669"/>
    <property type="project" value="InterPro"/>
</dbReference>
<reference evidence="8 9" key="1">
    <citation type="submission" date="2016-01" db="EMBL/GenBank/DDBJ databases">
        <title>Highly variable Streptococcus oralis are common among viridans streptococci isolated from primates.</title>
        <authorList>
            <person name="Denapaite D."/>
            <person name="Rieger M."/>
            <person name="Koendgen S."/>
            <person name="Brueckner R."/>
            <person name="Ochigava I."/>
            <person name="Kappeler P."/>
            <person name="Maetz-Rensing K."/>
            <person name="Leendertz F."/>
            <person name="Hakenbeck R."/>
        </authorList>
    </citation>
    <scope>NUCLEOTIDE SEQUENCE [LARGE SCALE GENOMIC DNA]</scope>
    <source>
        <strain evidence="6 8">DD14</strain>
        <strain evidence="5 9">DD15</strain>
        <strain evidence="7 10">DD16</strain>
    </source>
</reference>
<dbReference type="PANTHER" id="PTHR33164:SF99">
    <property type="entry name" value="MARR FAMILY REGULATORY PROTEIN"/>
    <property type="match status" value="1"/>
</dbReference>
<evidence type="ECO:0000256" key="3">
    <source>
        <dbReference type="ARBA" id="ARBA00023163"/>
    </source>
</evidence>
<dbReference type="InterPro" id="IPR000835">
    <property type="entry name" value="HTH_MarR-typ"/>
</dbReference>
<dbReference type="EMBL" id="LQOB01000022">
    <property type="protein sequence ID" value="KXT88082.1"/>
    <property type="molecule type" value="Genomic_DNA"/>
</dbReference>
<dbReference type="Gene3D" id="1.10.10.10">
    <property type="entry name" value="Winged helix-like DNA-binding domain superfamily/Winged helix DNA-binding domain"/>
    <property type="match status" value="1"/>
</dbReference>
<keyword evidence="1" id="KW-0805">Transcription regulation</keyword>
<dbReference type="Proteomes" id="UP000070497">
    <property type="component" value="Unassembled WGS sequence"/>
</dbReference>
<evidence type="ECO:0000313" key="5">
    <source>
        <dbReference type="EMBL" id="KXT80354.1"/>
    </source>
</evidence>
<sequence>MEKPLLIFRRFGHQVHLMMKTEAKRSGFEFIGGPQGQVLRYLNHQEEMGQTSKVGDIEKELNISKSVASNLVKRMIQNGLVTIEVCEKDKRAKFVSLTDQSRAQMKQVQEFFDQLDQNLVEGISPQDLQTFERVLAQFQENIEKIGERSHEETR</sequence>
<keyword evidence="2" id="KW-0238">DNA-binding</keyword>
<evidence type="ECO:0000313" key="10">
    <source>
        <dbReference type="Proteomes" id="UP000072653"/>
    </source>
</evidence>
<dbReference type="InterPro" id="IPR036388">
    <property type="entry name" value="WH-like_DNA-bd_sf"/>
</dbReference>
<dbReference type="SUPFAM" id="SSF46785">
    <property type="entry name" value="Winged helix' DNA-binding domain"/>
    <property type="match status" value="1"/>
</dbReference>
<dbReference type="Proteomes" id="UP000070678">
    <property type="component" value="Unassembled WGS sequence"/>
</dbReference>
<evidence type="ECO:0000313" key="6">
    <source>
        <dbReference type="EMBL" id="KXT82235.1"/>
    </source>
</evidence>
<dbReference type="PROSITE" id="PS50995">
    <property type="entry name" value="HTH_MARR_2"/>
    <property type="match status" value="1"/>
</dbReference>
<dbReference type="OrthoDB" id="384891at2"/>
<evidence type="ECO:0000259" key="4">
    <source>
        <dbReference type="PROSITE" id="PS50995"/>
    </source>
</evidence>
<dbReference type="EMBL" id="LQNX01000066">
    <property type="protein sequence ID" value="KXT80354.1"/>
    <property type="molecule type" value="Genomic_DNA"/>
</dbReference>
<accession>A0A139PFS7</accession>
<dbReference type="InterPro" id="IPR011991">
    <property type="entry name" value="ArsR-like_HTH"/>
</dbReference>
<dbReference type="PATRIC" id="fig|1303.77.peg.1007"/>
<dbReference type="Proteomes" id="UP000072653">
    <property type="component" value="Unassembled WGS sequence"/>
</dbReference>
<dbReference type="SMART" id="SM00347">
    <property type="entry name" value="HTH_MARR"/>
    <property type="match status" value="1"/>
</dbReference>
<proteinExistence type="predicted"/>
<dbReference type="InterPro" id="IPR039422">
    <property type="entry name" value="MarR/SlyA-like"/>
</dbReference>
<evidence type="ECO:0000313" key="7">
    <source>
        <dbReference type="EMBL" id="KXT88082.1"/>
    </source>
</evidence>
<comment type="caution">
    <text evidence="7">The sequence shown here is derived from an EMBL/GenBank/DDBJ whole genome shotgun (WGS) entry which is preliminary data.</text>
</comment>
<dbReference type="Pfam" id="PF12802">
    <property type="entry name" value="MarR_2"/>
    <property type="match status" value="1"/>
</dbReference>
<evidence type="ECO:0000256" key="1">
    <source>
        <dbReference type="ARBA" id="ARBA00023015"/>
    </source>
</evidence>
<dbReference type="GO" id="GO:0003677">
    <property type="term" value="F:DNA binding"/>
    <property type="evidence" value="ECO:0007669"/>
    <property type="project" value="UniProtKB-KW"/>
</dbReference>
<name>A0A139PFS7_STROR</name>
<dbReference type="GO" id="GO:0006950">
    <property type="term" value="P:response to stress"/>
    <property type="evidence" value="ECO:0007669"/>
    <property type="project" value="TreeGrafter"/>
</dbReference>
<evidence type="ECO:0000256" key="2">
    <source>
        <dbReference type="ARBA" id="ARBA00023125"/>
    </source>
</evidence>
<dbReference type="PANTHER" id="PTHR33164">
    <property type="entry name" value="TRANSCRIPTIONAL REGULATOR, MARR FAMILY"/>
    <property type="match status" value="1"/>
</dbReference>
<organism evidence="7 10">
    <name type="scientific">Streptococcus oralis</name>
    <dbReference type="NCBI Taxonomy" id="1303"/>
    <lineage>
        <taxon>Bacteria</taxon>
        <taxon>Bacillati</taxon>
        <taxon>Bacillota</taxon>
        <taxon>Bacilli</taxon>
        <taxon>Lactobacillales</taxon>
        <taxon>Streptococcaceae</taxon>
        <taxon>Streptococcus</taxon>
    </lineage>
</organism>
<dbReference type="RefSeq" id="WP_061416016.1">
    <property type="nucleotide sequence ID" value="NZ_KQ969337.1"/>
</dbReference>
<dbReference type="AlphaFoldDB" id="A0A139PFS7"/>
<evidence type="ECO:0000313" key="8">
    <source>
        <dbReference type="Proteomes" id="UP000070497"/>
    </source>
</evidence>
<dbReference type="EMBL" id="LQRI01000142">
    <property type="protein sequence ID" value="KXT82235.1"/>
    <property type="molecule type" value="Genomic_DNA"/>
</dbReference>
<dbReference type="InterPro" id="IPR023187">
    <property type="entry name" value="Tscrpt_reg_MarR-type_CS"/>
</dbReference>
<gene>
    <name evidence="6" type="ORF">SORDD14_00884</name>
    <name evidence="5" type="ORF">SORDD15_01446</name>
    <name evidence="7" type="ORF">SORDD16_00329</name>
</gene>
<feature type="domain" description="HTH marR-type" evidence="4">
    <location>
        <begin position="1"/>
        <end position="140"/>
    </location>
</feature>
<evidence type="ECO:0000313" key="9">
    <source>
        <dbReference type="Proteomes" id="UP000070678"/>
    </source>
</evidence>
<keyword evidence="3" id="KW-0804">Transcription</keyword>
<protein>
    <submittedName>
        <fullName evidence="7">Transcriptional regulator, MarR family</fullName>
    </submittedName>
</protein>
<dbReference type="CDD" id="cd00090">
    <property type="entry name" value="HTH_ARSR"/>
    <property type="match status" value="1"/>
</dbReference>
<dbReference type="InterPro" id="IPR036390">
    <property type="entry name" value="WH_DNA-bd_sf"/>
</dbReference>